<comment type="caution">
    <text evidence="3">The sequence shown here is derived from an EMBL/GenBank/DDBJ whole genome shotgun (WGS) entry which is preliminary data.</text>
</comment>
<keyword evidence="1" id="KW-0560">Oxidoreductase</keyword>
<dbReference type="Pfam" id="PF00248">
    <property type="entry name" value="Aldo_ket_red"/>
    <property type="match status" value="1"/>
</dbReference>
<dbReference type="GO" id="GO:0016491">
    <property type="term" value="F:oxidoreductase activity"/>
    <property type="evidence" value="ECO:0007669"/>
    <property type="project" value="UniProtKB-KW"/>
</dbReference>
<accession>A0AAN7VMF8</accession>
<proteinExistence type="predicted"/>
<dbReference type="CDD" id="cd19075">
    <property type="entry name" value="AKR_AKR7A1-5"/>
    <property type="match status" value="1"/>
</dbReference>
<sequence length="344" mass="37423">MAPPNTPNHPEILLGAGPFGGPKIPDADSVRPYIDLFRHHGHKTIDTARGYPLEQPRRSEEVLGELSLDSWAVIDTKIFSFGEKAHSKENVGKNVEGSLKALGFDPRGGEGQAKVDVMYLHAPTFDVEDEETLGAVNEAFQKGQFRKFGLSNYSPARVENFVAIAEKNGWVKPTVYQGQYNPIARLAEKDLLPVLRKHGIAFRAYSPSGGGIFSGKVSMNSIDAPDGRFSHNTPVGKFMSTAYLRDELLAASREVQSAAKKHGISGQAVALRWVLHHSALRAELGDGLIVGFSSLEQLGENLKLLDQGPLPQELVEVVDGVWGAAEPVAPWAYIDAPIDILNKD</sequence>
<organism evidence="3 4">
    <name type="scientific">Elasticomyces elasticus</name>
    <dbReference type="NCBI Taxonomy" id="574655"/>
    <lineage>
        <taxon>Eukaryota</taxon>
        <taxon>Fungi</taxon>
        <taxon>Dikarya</taxon>
        <taxon>Ascomycota</taxon>
        <taxon>Pezizomycotina</taxon>
        <taxon>Dothideomycetes</taxon>
        <taxon>Dothideomycetidae</taxon>
        <taxon>Mycosphaerellales</taxon>
        <taxon>Teratosphaeriaceae</taxon>
        <taxon>Elasticomyces</taxon>
    </lineage>
</organism>
<dbReference type="InterPro" id="IPR036812">
    <property type="entry name" value="NAD(P)_OxRdtase_dom_sf"/>
</dbReference>
<evidence type="ECO:0000259" key="2">
    <source>
        <dbReference type="Pfam" id="PF00248"/>
    </source>
</evidence>
<feature type="domain" description="NADP-dependent oxidoreductase" evidence="2">
    <location>
        <begin position="12"/>
        <end position="321"/>
    </location>
</feature>
<evidence type="ECO:0000313" key="4">
    <source>
        <dbReference type="Proteomes" id="UP001310594"/>
    </source>
</evidence>
<dbReference type="InterPro" id="IPR050523">
    <property type="entry name" value="AKR_Detox_Biosynth"/>
</dbReference>
<evidence type="ECO:0000313" key="3">
    <source>
        <dbReference type="EMBL" id="KAK5693415.1"/>
    </source>
</evidence>
<dbReference type="PANTHER" id="PTHR43364:SF4">
    <property type="entry name" value="NAD(P)-LINKED OXIDOREDUCTASE SUPERFAMILY PROTEIN"/>
    <property type="match status" value="1"/>
</dbReference>
<dbReference type="InterPro" id="IPR023210">
    <property type="entry name" value="NADP_OxRdtase_dom"/>
</dbReference>
<dbReference type="Proteomes" id="UP001310594">
    <property type="component" value="Unassembled WGS sequence"/>
</dbReference>
<gene>
    <name evidence="3" type="ORF">LTR97_009984</name>
</gene>
<name>A0AAN7VMF8_9PEZI</name>
<dbReference type="AlphaFoldDB" id="A0AAN7VMF8"/>
<reference evidence="3" key="1">
    <citation type="submission" date="2023-08" db="EMBL/GenBank/DDBJ databases">
        <title>Black Yeasts Isolated from many extreme environments.</title>
        <authorList>
            <person name="Coleine C."/>
            <person name="Stajich J.E."/>
            <person name="Selbmann L."/>
        </authorList>
    </citation>
    <scope>NUCLEOTIDE SEQUENCE</scope>
    <source>
        <strain evidence="3">CCFEE 5810</strain>
    </source>
</reference>
<evidence type="ECO:0000256" key="1">
    <source>
        <dbReference type="ARBA" id="ARBA00023002"/>
    </source>
</evidence>
<dbReference type="SUPFAM" id="SSF51430">
    <property type="entry name" value="NAD(P)-linked oxidoreductase"/>
    <property type="match status" value="1"/>
</dbReference>
<dbReference type="Gene3D" id="3.20.20.100">
    <property type="entry name" value="NADP-dependent oxidoreductase domain"/>
    <property type="match status" value="1"/>
</dbReference>
<dbReference type="PANTHER" id="PTHR43364">
    <property type="entry name" value="NADH-SPECIFIC METHYLGLYOXAL REDUCTASE-RELATED"/>
    <property type="match status" value="1"/>
</dbReference>
<dbReference type="EMBL" id="JAVRQU010000017">
    <property type="protein sequence ID" value="KAK5693415.1"/>
    <property type="molecule type" value="Genomic_DNA"/>
</dbReference>
<protein>
    <recommendedName>
        <fullName evidence="2">NADP-dependent oxidoreductase domain-containing protein</fullName>
    </recommendedName>
</protein>